<organism evidence="1 2">
    <name type="scientific">Pseudomonas putida TRO1</name>
    <dbReference type="NCBI Taxonomy" id="1227924"/>
    <lineage>
        <taxon>Bacteria</taxon>
        <taxon>Pseudomonadati</taxon>
        <taxon>Pseudomonadota</taxon>
        <taxon>Gammaproteobacteria</taxon>
        <taxon>Pseudomonadales</taxon>
        <taxon>Pseudomonadaceae</taxon>
        <taxon>Pseudomonas</taxon>
    </lineage>
</organism>
<evidence type="ECO:0000313" key="2">
    <source>
        <dbReference type="Proteomes" id="UP000013237"/>
    </source>
</evidence>
<dbReference type="AlphaFoldDB" id="A0AAD2W6T3"/>
<name>A0AAD2W6T3_PSEPU</name>
<comment type="caution">
    <text evidence="1">The sequence shown here is derived from an EMBL/GenBank/DDBJ whole genome shotgun (WGS) entry which is preliminary data.</text>
</comment>
<protein>
    <submittedName>
        <fullName evidence="1">Uncharacterized protein</fullName>
    </submittedName>
</protein>
<proteinExistence type="predicted"/>
<dbReference type="EMBL" id="APBQ01000133">
    <property type="protein sequence ID" value="ENY75442.1"/>
    <property type="molecule type" value="Genomic_DNA"/>
</dbReference>
<reference evidence="1 2" key="1">
    <citation type="submission" date="2013-02" db="EMBL/GenBank/DDBJ databases">
        <title>Insights into the proteome of triclosan-resistant Pseudomonas putida TRO1, isolated from activated sludge.</title>
        <authorList>
            <person name="Lolas I.B."/>
            <person name="Almeida B."/>
            <person name="Starnawski P.M."/>
            <person name="Soenderkaer M."/>
            <person name="Nielsen K.L."/>
            <person name="Nielsen J.L."/>
        </authorList>
    </citation>
    <scope>NUCLEOTIDE SEQUENCE [LARGE SCALE GENOMIC DNA]</scope>
    <source>
        <strain evidence="1 2">TRO1</strain>
    </source>
</reference>
<gene>
    <name evidence="1" type="ORF">C206_22254</name>
</gene>
<dbReference type="Proteomes" id="UP000013237">
    <property type="component" value="Unassembled WGS sequence"/>
</dbReference>
<evidence type="ECO:0000313" key="1">
    <source>
        <dbReference type="EMBL" id="ENY75442.1"/>
    </source>
</evidence>
<accession>A0AAD2W6T3</accession>
<sequence>MSTLSLAGCTHAMSRSDFEQNQQWPDTPQNRRLLAAYGAACERSSTCAIAALSAERGGWTDVDQYKAKAAHWETVANTLGAVLSMEIDEGRAEILLPDPWR</sequence>